<comment type="caution">
    <text evidence="1">The sequence shown here is derived from an EMBL/GenBank/DDBJ whole genome shotgun (WGS) entry which is preliminary data.</text>
</comment>
<dbReference type="AlphaFoldDB" id="A0A928TV13"/>
<sequence>MSIDTFKKAGIYLRYCRFAVVPEIPYAQDVLYALRLSEEEKCYTFCVCNHATYVVNVGLIIAAVGYDVLCMERYDEAKARKIIAQAILSLTADEDKCLFNLALAEATETVTGQPAPYRLKRDATLAMCECASCKERKAPLDPFDDGSEIEGRGFDLYD</sequence>
<gene>
    <name evidence="1" type="ORF">HS096_00815</name>
</gene>
<dbReference type="Proteomes" id="UP000710385">
    <property type="component" value="Unassembled WGS sequence"/>
</dbReference>
<organism evidence="1 2">
    <name type="scientific">candidate division WWE3 bacterium</name>
    <dbReference type="NCBI Taxonomy" id="2053526"/>
    <lineage>
        <taxon>Bacteria</taxon>
        <taxon>Katanobacteria</taxon>
    </lineage>
</organism>
<proteinExistence type="predicted"/>
<reference evidence="1" key="1">
    <citation type="submission" date="2020-05" db="EMBL/GenBank/DDBJ databases">
        <title>High-Quality Genomes of Partial-Nitritation/Anammox System by Hierarchical Clustering Based Hybrid Assembly.</title>
        <authorList>
            <person name="Liu L."/>
            <person name="Wang Y."/>
            <person name="Che Y."/>
            <person name="Chen Y."/>
            <person name="Xia Y."/>
            <person name="Luo R."/>
            <person name="Cheng S.H."/>
            <person name="Zheng C."/>
            <person name="Zhang T."/>
        </authorList>
    </citation>
    <scope>NUCLEOTIDE SEQUENCE</scope>
    <source>
        <strain evidence="1">H1_PAT1</strain>
    </source>
</reference>
<dbReference type="EMBL" id="JABTTY010000001">
    <property type="protein sequence ID" value="MBE7524930.1"/>
    <property type="molecule type" value="Genomic_DNA"/>
</dbReference>
<name>A0A928TV13_UNCKA</name>
<evidence type="ECO:0000313" key="2">
    <source>
        <dbReference type="Proteomes" id="UP000710385"/>
    </source>
</evidence>
<evidence type="ECO:0000313" key="1">
    <source>
        <dbReference type="EMBL" id="MBE7524930.1"/>
    </source>
</evidence>
<protein>
    <submittedName>
        <fullName evidence="1">Uncharacterized protein</fullName>
    </submittedName>
</protein>
<accession>A0A928TV13</accession>